<dbReference type="RefSeq" id="WP_207652225.1">
    <property type="nucleotide sequence ID" value="NZ_MZGV01000043.1"/>
</dbReference>
<keyword evidence="1" id="KW-0732">Signal</keyword>
<accession>A0A1V4IHV1</accession>
<dbReference type="Proteomes" id="UP000190080">
    <property type="component" value="Unassembled WGS sequence"/>
</dbReference>
<dbReference type="PROSITE" id="PS51257">
    <property type="entry name" value="PROKAR_LIPOPROTEIN"/>
    <property type="match status" value="1"/>
</dbReference>
<dbReference type="GO" id="GO:0004416">
    <property type="term" value="F:hydroxyacylglutathione hydrolase activity"/>
    <property type="evidence" value="ECO:0007669"/>
    <property type="project" value="UniProtKB-EC"/>
</dbReference>
<keyword evidence="4" id="KW-1185">Reference proteome</keyword>
<evidence type="ECO:0000313" key="3">
    <source>
        <dbReference type="EMBL" id="OPJ59499.1"/>
    </source>
</evidence>
<dbReference type="Pfam" id="PF00753">
    <property type="entry name" value="Lactamase_B"/>
    <property type="match status" value="1"/>
</dbReference>
<evidence type="ECO:0000259" key="2">
    <source>
        <dbReference type="SMART" id="SM00849"/>
    </source>
</evidence>
<dbReference type="SUPFAM" id="SSF56281">
    <property type="entry name" value="Metallo-hydrolase/oxidoreductase"/>
    <property type="match status" value="1"/>
</dbReference>
<proteinExistence type="predicted"/>
<protein>
    <submittedName>
        <fullName evidence="3">Hydroxyacylglutathione hydrolase</fullName>
        <ecNumber evidence="3">3.1.2.6</ecNumber>
    </submittedName>
</protein>
<dbReference type="PANTHER" id="PTHR30619">
    <property type="entry name" value="DNA INTERNALIZATION/COMPETENCE PROTEIN COMEC/REC2"/>
    <property type="match status" value="1"/>
</dbReference>
<dbReference type="PANTHER" id="PTHR30619:SF7">
    <property type="entry name" value="BETA-LACTAMASE DOMAIN PROTEIN"/>
    <property type="match status" value="1"/>
</dbReference>
<gene>
    <name evidence="3" type="primary">gloB_4</name>
    <name evidence="3" type="ORF">CLORY_32470</name>
</gene>
<feature type="chain" id="PRO_5039136964" evidence="1">
    <location>
        <begin position="25"/>
        <end position="392"/>
    </location>
</feature>
<feature type="domain" description="Metallo-beta-lactamase" evidence="2">
    <location>
        <begin position="72"/>
        <end position="265"/>
    </location>
</feature>
<dbReference type="EC" id="3.1.2.6" evidence="3"/>
<evidence type="ECO:0000313" key="4">
    <source>
        <dbReference type="Proteomes" id="UP000190080"/>
    </source>
</evidence>
<dbReference type="InterPro" id="IPR036866">
    <property type="entry name" value="RibonucZ/Hydroxyglut_hydro"/>
</dbReference>
<dbReference type="STRING" id="1450648.CLORY_32470"/>
<dbReference type="CDD" id="cd07731">
    <property type="entry name" value="ComA-like_MBL-fold"/>
    <property type="match status" value="1"/>
</dbReference>
<keyword evidence="3" id="KW-0378">Hydrolase</keyword>
<comment type="caution">
    <text evidence="3">The sequence shown here is derived from an EMBL/GenBank/DDBJ whole genome shotgun (WGS) entry which is preliminary data.</text>
</comment>
<feature type="signal peptide" evidence="1">
    <location>
        <begin position="1"/>
        <end position="24"/>
    </location>
</feature>
<dbReference type="Gene3D" id="3.60.15.10">
    <property type="entry name" value="Ribonuclease Z/Hydroxyacylglutathione hydrolase-like"/>
    <property type="match status" value="1"/>
</dbReference>
<dbReference type="InterPro" id="IPR035681">
    <property type="entry name" value="ComA-like_MBL"/>
</dbReference>
<dbReference type="EMBL" id="MZGV01000043">
    <property type="protein sequence ID" value="OPJ59499.1"/>
    <property type="molecule type" value="Genomic_DNA"/>
</dbReference>
<name>A0A1V4IHV1_9CLOT</name>
<dbReference type="SMART" id="SM00849">
    <property type="entry name" value="Lactamase_B"/>
    <property type="match status" value="1"/>
</dbReference>
<sequence>MHRLKISIVYLLSALLLILSGCTADGTGHIKSNVVKNAADQNQLKVKQQNINRIATANTAGKLRVDYINVGQGDSILISQGQHNMLIDAGNNEDGSLVTNYIRSQGIKRLEYIIGTHPHEDHIGGMDVVIKNFQVKKIYMPKVTINTRTFEDVLTAIRNKGLKVNAPVPGSSFKLGAANVNVLGPLGARSSDLNTYSIVTKISFGSNSFLFTGDAQISNEEAMIRKGYDLKADVLKVGHHGSNTSTGKEFLNKVQPKYAVISCGMGNIYGHPHQETVDELRRRHIKLYRTDEQRTIIATSNGNTITFNRKPGSYNYGKYADNSSTRVSTGSKAEIRKDTNTKIKNNRIVYWTVSGRSYHYDKNCPTLRRSKKIISGVLSKSPKKDPCDLCVK</sequence>
<dbReference type="InterPro" id="IPR052159">
    <property type="entry name" value="Competence_DNA_uptake"/>
</dbReference>
<reference evidence="3 4" key="1">
    <citation type="submission" date="2017-03" db="EMBL/GenBank/DDBJ databases">
        <title>Genome sequence of Clostridium oryzae DSM 28571.</title>
        <authorList>
            <person name="Poehlein A."/>
            <person name="Daniel R."/>
        </authorList>
    </citation>
    <scope>NUCLEOTIDE SEQUENCE [LARGE SCALE GENOMIC DNA]</scope>
    <source>
        <strain evidence="3 4">DSM 28571</strain>
    </source>
</reference>
<organism evidence="3 4">
    <name type="scientific">Clostridium oryzae</name>
    <dbReference type="NCBI Taxonomy" id="1450648"/>
    <lineage>
        <taxon>Bacteria</taxon>
        <taxon>Bacillati</taxon>
        <taxon>Bacillota</taxon>
        <taxon>Clostridia</taxon>
        <taxon>Eubacteriales</taxon>
        <taxon>Clostridiaceae</taxon>
        <taxon>Clostridium</taxon>
    </lineage>
</organism>
<dbReference type="AlphaFoldDB" id="A0A1V4IHV1"/>
<dbReference type="InterPro" id="IPR001279">
    <property type="entry name" value="Metallo-B-lactamas"/>
</dbReference>
<evidence type="ECO:0000256" key="1">
    <source>
        <dbReference type="SAM" id="SignalP"/>
    </source>
</evidence>